<comment type="caution">
    <text evidence="1">The sequence shown here is derived from an EMBL/GenBank/DDBJ whole genome shotgun (WGS) entry which is preliminary data.</text>
</comment>
<gene>
    <name evidence="1" type="ORF">BST25_22110</name>
</gene>
<name>A0A1X0D7X2_MYCHE</name>
<accession>A0A1X0D7X2</accession>
<dbReference type="AlphaFoldDB" id="A0A1X0D7X2"/>
<proteinExistence type="predicted"/>
<sequence length="89" mass="9271">MIPVAMIGANVVNPPRSAMLYTSTSDAAGVKERGNGAGSASEAMRIPEIAVGKSRSGCQPPLLASEASSFFAPAKQIADMPTCESWWSR</sequence>
<reference evidence="1 2" key="1">
    <citation type="submission" date="2017-02" db="EMBL/GenBank/DDBJ databases">
        <title>The new phylogeny of genus Mycobacterium.</title>
        <authorList>
            <person name="Tortoli E."/>
            <person name="Trovato A."/>
            <person name="Cirillo D.M."/>
        </authorList>
    </citation>
    <scope>NUCLEOTIDE SEQUENCE [LARGE SCALE GENOMIC DNA]</scope>
    <source>
        <strain evidence="1 2">DSM 44471</strain>
    </source>
</reference>
<organism evidence="1 2">
    <name type="scientific">Mycobacterium heidelbergense</name>
    <dbReference type="NCBI Taxonomy" id="53376"/>
    <lineage>
        <taxon>Bacteria</taxon>
        <taxon>Bacillati</taxon>
        <taxon>Actinomycetota</taxon>
        <taxon>Actinomycetes</taxon>
        <taxon>Mycobacteriales</taxon>
        <taxon>Mycobacteriaceae</taxon>
        <taxon>Mycobacterium</taxon>
        <taxon>Mycobacterium simiae complex</taxon>
    </lineage>
</organism>
<dbReference type="Proteomes" id="UP000192566">
    <property type="component" value="Unassembled WGS sequence"/>
</dbReference>
<evidence type="ECO:0000313" key="1">
    <source>
        <dbReference type="EMBL" id="ORA68504.1"/>
    </source>
</evidence>
<protein>
    <submittedName>
        <fullName evidence="1">Uncharacterized protein</fullName>
    </submittedName>
</protein>
<dbReference type="RefSeq" id="WP_083077340.1">
    <property type="nucleotide sequence ID" value="NZ_AP022615.1"/>
</dbReference>
<dbReference type="EMBL" id="MVHR01000055">
    <property type="protein sequence ID" value="ORA68504.1"/>
    <property type="molecule type" value="Genomic_DNA"/>
</dbReference>
<keyword evidence="2" id="KW-1185">Reference proteome</keyword>
<evidence type="ECO:0000313" key="2">
    <source>
        <dbReference type="Proteomes" id="UP000192566"/>
    </source>
</evidence>